<comment type="caution">
    <text evidence="14">The sequence shown here is derived from an EMBL/GenBank/DDBJ whole genome shotgun (WGS) entry which is preliminary data.</text>
</comment>
<feature type="transmembrane region" description="Helical" evidence="11">
    <location>
        <begin position="12"/>
        <end position="33"/>
    </location>
</feature>
<keyword evidence="14" id="KW-0378">Hydrolase</keyword>
<feature type="transmembrane region" description="Helical" evidence="11">
    <location>
        <begin position="937"/>
        <end position="960"/>
    </location>
</feature>
<evidence type="ECO:0000256" key="1">
    <source>
        <dbReference type="ARBA" id="ARBA00004141"/>
    </source>
</evidence>
<dbReference type="InterPro" id="IPR027417">
    <property type="entry name" value="P-loop_NTPase"/>
</dbReference>
<dbReference type="Gene3D" id="1.20.1560.10">
    <property type="entry name" value="ABC transporter type 1, transmembrane domain"/>
    <property type="match status" value="2"/>
</dbReference>
<evidence type="ECO:0000256" key="3">
    <source>
        <dbReference type="ARBA" id="ARBA00022448"/>
    </source>
</evidence>
<keyword evidence="8 11" id="KW-1133">Transmembrane helix</keyword>
<feature type="transmembrane region" description="Helical" evidence="11">
    <location>
        <begin position="1012"/>
        <end position="1032"/>
    </location>
</feature>
<accession>A0AAN6PSJ7</accession>
<dbReference type="Pfam" id="PF00005">
    <property type="entry name" value="ABC_tran"/>
    <property type="match status" value="2"/>
</dbReference>
<dbReference type="PROSITE" id="PS50929">
    <property type="entry name" value="ABC_TM1F"/>
    <property type="match status" value="2"/>
</dbReference>
<feature type="domain" description="ABC transmembrane type-1" evidence="13">
    <location>
        <begin position="941"/>
        <end position="1255"/>
    </location>
</feature>
<keyword evidence="4 11" id="KW-0812">Transmembrane</keyword>
<feature type="domain" description="ABC transporter" evidence="12">
    <location>
        <begin position="618"/>
        <end position="871"/>
    </location>
</feature>
<evidence type="ECO:0000256" key="5">
    <source>
        <dbReference type="ARBA" id="ARBA00022737"/>
    </source>
</evidence>
<feature type="transmembrane region" description="Helical" evidence="11">
    <location>
        <begin position="136"/>
        <end position="157"/>
    </location>
</feature>
<proteinExistence type="inferred from homology"/>
<feature type="transmembrane region" description="Helical" evidence="11">
    <location>
        <begin position="1190"/>
        <end position="1211"/>
    </location>
</feature>
<keyword evidence="7" id="KW-0067">ATP-binding</keyword>
<dbReference type="CDD" id="cd03250">
    <property type="entry name" value="ABCC_MRP_domain1"/>
    <property type="match status" value="1"/>
</dbReference>
<dbReference type="CDD" id="cd18604">
    <property type="entry name" value="ABC_6TM_VMR1_D2_like"/>
    <property type="match status" value="1"/>
</dbReference>
<organism evidence="14 15">
    <name type="scientific">Parathielavia hyrcaniae</name>
    <dbReference type="NCBI Taxonomy" id="113614"/>
    <lineage>
        <taxon>Eukaryota</taxon>
        <taxon>Fungi</taxon>
        <taxon>Dikarya</taxon>
        <taxon>Ascomycota</taxon>
        <taxon>Pezizomycotina</taxon>
        <taxon>Sordariomycetes</taxon>
        <taxon>Sordariomycetidae</taxon>
        <taxon>Sordariales</taxon>
        <taxon>Chaetomiaceae</taxon>
        <taxon>Parathielavia</taxon>
    </lineage>
</organism>
<keyword evidence="15" id="KW-1185">Reference proteome</keyword>
<evidence type="ECO:0000256" key="8">
    <source>
        <dbReference type="ARBA" id="ARBA00022989"/>
    </source>
</evidence>
<protein>
    <submittedName>
        <fullName evidence="14">P-loop containing nucleoside triphosphate hydrolase protein</fullName>
    </submittedName>
</protein>
<name>A0AAN6PSJ7_9PEZI</name>
<feature type="transmembrane region" description="Helical" evidence="11">
    <location>
        <begin position="285"/>
        <end position="308"/>
    </location>
</feature>
<feature type="region of interest" description="Disordered" evidence="10">
    <location>
        <begin position="873"/>
        <end position="904"/>
    </location>
</feature>
<dbReference type="GO" id="GO:0140359">
    <property type="term" value="F:ABC-type transporter activity"/>
    <property type="evidence" value="ECO:0007669"/>
    <property type="project" value="InterPro"/>
</dbReference>
<dbReference type="InterPro" id="IPR011527">
    <property type="entry name" value="ABC1_TM_dom"/>
</dbReference>
<evidence type="ECO:0000256" key="4">
    <source>
        <dbReference type="ARBA" id="ARBA00022692"/>
    </source>
</evidence>
<keyword evidence="5" id="KW-0677">Repeat</keyword>
<feature type="transmembrane region" description="Helical" evidence="11">
    <location>
        <begin position="72"/>
        <end position="93"/>
    </location>
</feature>
<dbReference type="Proteomes" id="UP001305647">
    <property type="component" value="Unassembled WGS sequence"/>
</dbReference>
<keyword evidence="3" id="KW-0813">Transport</keyword>
<dbReference type="InterPro" id="IPR036640">
    <property type="entry name" value="ABC1_TM_sf"/>
</dbReference>
<dbReference type="GO" id="GO:0005524">
    <property type="term" value="F:ATP binding"/>
    <property type="evidence" value="ECO:0007669"/>
    <property type="project" value="UniProtKB-KW"/>
</dbReference>
<feature type="region of interest" description="Disordered" evidence="10">
    <location>
        <begin position="378"/>
        <end position="400"/>
    </location>
</feature>
<gene>
    <name evidence="14" type="ORF">N658DRAFT_436505</name>
</gene>
<keyword evidence="6" id="KW-0547">Nucleotide-binding</keyword>
<evidence type="ECO:0000256" key="7">
    <source>
        <dbReference type="ARBA" id="ARBA00022840"/>
    </source>
</evidence>
<evidence type="ECO:0000256" key="10">
    <source>
        <dbReference type="SAM" id="MobiDB-lite"/>
    </source>
</evidence>
<dbReference type="InterPro" id="IPR017871">
    <property type="entry name" value="ABC_transporter-like_CS"/>
</dbReference>
<dbReference type="GO" id="GO:0016020">
    <property type="term" value="C:membrane"/>
    <property type="evidence" value="ECO:0007669"/>
    <property type="project" value="UniProtKB-SubCell"/>
</dbReference>
<feature type="transmembrane region" description="Helical" evidence="11">
    <location>
        <begin position="328"/>
        <end position="346"/>
    </location>
</feature>
<feature type="transmembrane region" description="Helical" evidence="11">
    <location>
        <begin position="423"/>
        <end position="442"/>
    </location>
</feature>
<dbReference type="EMBL" id="MU863726">
    <property type="protein sequence ID" value="KAK4096246.1"/>
    <property type="molecule type" value="Genomic_DNA"/>
</dbReference>
<evidence type="ECO:0000256" key="11">
    <source>
        <dbReference type="SAM" id="Phobius"/>
    </source>
</evidence>
<reference evidence="14" key="2">
    <citation type="submission" date="2023-05" db="EMBL/GenBank/DDBJ databases">
        <authorList>
            <consortium name="Lawrence Berkeley National Laboratory"/>
            <person name="Steindorff A."/>
            <person name="Hensen N."/>
            <person name="Bonometti L."/>
            <person name="Westerberg I."/>
            <person name="Brannstrom I.O."/>
            <person name="Guillou S."/>
            <person name="Cros-Aarteil S."/>
            <person name="Calhoun S."/>
            <person name="Haridas S."/>
            <person name="Kuo A."/>
            <person name="Mondo S."/>
            <person name="Pangilinan J."/>
            <person name="Riley R."/>
            <person name="Labutti K."/>
            <person name="Andreopoulos B."/>
            <person name="Lipzen A."/>
            <person name="Chen C."/>
            <person name="Yanf M."/>
            <person name="Daum C."/>
            <person name="Ng V."/>
            <person name="Clum A."/>
            <person name="Ohm R."/>
            <person name="Martin F."/>
            <person name="Silar P."/>
            <person name="Natvig D."/>
            <person name="Lalanne C."/>
            <person name="Gautier V."/>
            <person name="Ament-Velasquez S.L."/>
            <person name="Kruys A."/>
            <person name="Hutchinson M.I."/>
            <person name="Powell A.J."/>
            <person name="Barry K."/>
            <person name="Miller A.N."/>
            <person name="Grigoriev I.V."/>
            <person name="Debuchy R."/>
            <person name="Gladieux P."/>
            <person name="Thoren M.H."/>
            <person name="Johannesson H."/>
        </authorList>
    </citation>
    <scope>NUCLEOTIDE SEQUENCE</scope>
    <source>
        <strain evidence="14">CBS 757.83</strain>
    </source>
</reference>
<keyword evidence="9 11" id="KW-0472">Membrane</keyword>
<evidence type="ECO:0000259" key="13">
    <source>
        <dbReference type="PROSITE" id="PS50929"/>
    </source>
</evidence>
<dbReference type="InterPro" id="IPR050173">
    <property type="entry name" value="ABC_transporter_C-like"/>
</dbReference>
<evidence type="ECO:0000256" key="2">
    <source>
        <dbReference type="ARBA" id="ARBA00009726"/>
    </source>
</evidence>
<dbReference type="GO" id="GO:0016887">
    <property type="term" value="F:ATP hydrolysis activity"/>
    <property type="evidence" value="ECO:0007669"/>
    <property type="project" value="InterPro"/>
</dbReference>
<feature type="transmembrane region" description="Helical" evidence="11">
    <location>
        <begin position="1217"/>
        <end position="1239"/>
    </location>
</feature>
<feature type="domain" description="ABC transporter" evidence="12">
    <location>
        <begin position="1289"/>
        <end position="1530"/>
    </location>
</feature>
<reference evidence="14" key="1">
    <citation type="journal article" date="2023" name="Mol. Phylogenet. Evol.">
        <title>Genome-scale phylogeny and comparative genomics of the fungal order Sordariales.</title>
        <authorList>
            <person name="Hensen N."/>
            <person name="Bonometti L."/>
            <person name="Westerberg I."/>
            <person name="Brannstrom I.O."/>
            <person name="Guillou S."/>
            <person name="Cros-Aarteil S."/>
            <person name="Calhoun S."/>
            <person name="Haridas S."/>
            <person name="Kuo A."/>
            <person name="Mondo S."/>
            <person name="Pangilinan J."/>
            <person name="Riley R."/>
            <person name="LaButti K."/>
            <person name="Andreopoulos B."/>
            <person name="Lipzen A."/>
            <person name="Chen C."/>
            <person name="Yan M."/>
            <person name="Daum C."/>
            <person name="Ng V."/>
            <person name="Clum A."/>
            <person name="Steindorff A."/>
            <person name="Ohm R.A."/>
            <person name="Martin F."/>
            <person name="Silar P."/>
            <person name="Natvig D.O."/>
            <person name="Lalanne C."/>
            <person name="Gautier V."/>
            <person name="Ament-Velasquez S.L."/>
            <person name="Kruys A."/>
            <person name="Hutchinson M.I."/>
            <person name="Powell A.J."/>
            <person name="Barry K."/>
            <person name="Miller A.N."/>
            <person name="Grigoriev I.V."/>
            <person name="Debuchy R."/>
            <person name="Gladieux P."/>
            <person name="Hiltunen Thoren M."/>
            <person name="Johannesson H."/>
        </authorList>
    </citation>
    <scope>NUCLEOTIDE SEQUENCE</scope>
    <source>
        <strain evidence="14">CBS 757.83</strain>
    </source>
</reference>
<feature type="transmembrane region" description="Helical" evidence="11">
    <location>
        <begin position="177"/>
        <end position="193"/>
    </location>
</feature>
<comment type="similarity">
    <text evidence="2">Belongs to the ABC transporter superfamily. ABCC family. Conjugate transporter (TC 3.A.1.208) subfamily.</text>
</comment>
<evidence type="ECO:0000259" key="12">
    <source>
        <dbReference type="PROSITE" id="PS50893"/>
    </source>
</evidence>
<feature type="transmembrane region" description="Helical" evidence="11">
    <location>
        <begin position="105"/>
        <end position="124"/>
    </location>
</feature>
<dbReference type="CDD" id="cd18596">
    <property type="entry name" value="ABC_6TM_VMR1_D1_like"/>
    <property type="match status" value="1"/>
</dbReference>
<evidence type="ECO:0000256" key="6">
    <source>
        <dbReference type="ARBA" id="ARBA00022741"/>
    </source>
</evidence>
<evidence type="ECO:0000256" key="9">
    <source>
        <dbReference type="ARBA" id="ARBA00023136"/>
    </source>
</evidence>
<dbReference type="FunFam" id="3.40.50.300:FF:000610">
    <property type="entry name" value="Multidrug resistance-associated ABC transporter"/>
    <property type="match status" value="1"/>
</dbReference>
<evidence type="ECO:0000313" key="14">
    <source>
        <dbReference type="EMBL" id="KAK4096246.1"/>
    </source>
</evidence>
<dbReference type="SMART" id="SM00382">
    <property type="entry name" value="AAA"/>
    <property type="match status" value="2"/>
</dbReference>
<dbReference type="Pfam" id="PF00664">
    <property type="entry name" value="ABC_membrane"/>
    <property type="match status" value="2"/>
</dbReference>
<dbReference type="SUPFAM" id="SSF90123">
    <property type="entry name" value="ABC transporter transmembrane region"/>
    <property type="match status" value="2"/>
</dbReference>
<comment type="subcellular location">
    <subcellularLocation>
        <location evidence="1">Membrane</location>
        <topology evidence="1">Multi-pass membrane protein</topology>
    </subcellularLocation>
</comment>
<dbReference type="PANTHER" id="PTHR24223:SF456">
    <property type="entry name" value="MULTIDRUG RESISTANCE-ASSOCIATED PROTEIN LETHAL(2)03659"/>
    <property type="match status" value="1"/>
</dbReference>
<dbReference type="InterPro" id="IPR003439">
    <property type="entry name" value="ABC_transporter-like_ATP-bd"/>
</dbReference>
<dbReference type="CDD" id="cd03244">
    <property type="entry name" value="ABCC_MRP_domain2"/>
    <property type="match status" value="1"/>
</dbReference>
<dbReference type="InterPro" id="IPR003593">
    <property type="entry name" value="AAA+_ATPase"/>
</dbReference>
<feature type="transmembrane region" description="Helical" evidence="11">
    <location>
        <begin position="448"/>
        <end position="465"/>
    </location>
</feature>
<dbReference type="PANTHER" id="PTHR24223">
    <property type="entry name" value="ATP-BINDING CASSETTE SUB-FAMILY C"/>
    <property type="match status" value="1"/>
</dbReference>
<sequence>MEPFPSSTLLLVSSFAALSLACLLSIPTALAIARRLCRRGPPEFQCTDAYHDEDGGVTEESSRSFSDTWQRVALVVSSIVGLTASLVILLSSWRPIGHQEVASLAAESGIWVFVFLQAAALSIERSPTRRFELSSYVAWTAVLTLLTPALGIGLAILNHSTSSMSEKGILLLQARSAQLVAAIACIACSILIPRRPDVFYDGRLVDRQATVSAWGNFSFGWATELLRQVARNPELGLRDLPELPHVARSDVLLAHLEQRRTKGRSNMLWRILLATHWSPLLRQMLLGVLSALVSFGPQVALFGLLKGLEDRDNSLSGAPTAGNLPSPWLWVFALASLMLLNALLGARLSWMVQSEIGIPVQAELVSMVFAKSMRLGDPSARSSLQSKTSDDGKGQRDAGGQHSVVNLAAVDARRIADFASSQYLVSASLVQLLVACGLLFSLIGLESLVAGLAVAVLITHLNTLLTRGLSRVQSGVMTATDSRIAALAECFRGIRQVKFSALEKQWEARILHRRETELARLWIAVRYRVALISVWVFFPIVMSAVSLTVYALVHGTVTASVAFTAMSVFSNLDVALSSLPDVLSRAAEAIVSLRRIQDFLDSPEKKQNVTTRSRNSTISLRDATLAWPASGGEGKPRQDRSLLSNVSLTFPPKGLTLIAGRTGCGKTLLLTSILGDCNIVSGAVNISSPPTARERHDEFATPGKWVIDTALAYVSQNPWIENATVRDNITLGLPYWDSRYREVLFATSLEKDLDMLPDGDLTDIGANGVNLSGGQKWRIAFARALYSRAGTLVIDDIFSALDAHTSRHVFEHGLAGDIAKGRTRILATHHIGLCLPRADYCVILDQGRVQHAGSVDALATTNIISHLGLSADETGEKDDAEDQKPASLPSDGPADSPSHSQERSAVLPRFVEDEGRATGSSTWTLYASYLRGGRRGVVPWALAVLGFVVYTILMIGRSLWMAVWTGSTADNRRPEQHALLLAVPHDEHIFALPSDLVNSNLSMDSGDHPGRLAWYIGIYVAISAATCVMGAARTMLLYAAALDSSRGLFENLLHTVLRAPMRWFDTVPQGRIMNRFIADMSLLDTRLGLDLLFGLGRSLELVGIAATTALVCPPLVLPAIVFLALCMRLGSVYLVGAREIKRLESVARSPIFEQFNSCLRGLTTIRAFGLAEKYVGLMHGKVNDYSRASWYLWLLNSWITLRLTLLVALFSTVTAGAVVHMGSIPAPAAGLILSLVFRYNLTMVQAVKQWANLEMDMNAAERVVEYAGVTTENQGGKEVPAAWPTEGLLEVEDLVSGYAPELAPSLNGVSFTILPNQRVGIVGRTGAGKSSLALALFRFIEARSGQIRIDGIDISSIRLEDLRSRLAVIPQDPVLFSGSLRTNLDPFGQLDDAQLYEALESVSLARPTEEEEEAGVFPGLSTFVSEGGQNLSQGQRQLVCLARTVLSRPKILVMDEATSAMDMETDALIQKSLRSEFGCNATTLLVVAHRLSTVADFDRIIVMDAGKVVEFGSPRTLMGISGGNFRSLVMNSGEREHLQQVILGSDT</sequence>
<evidence type="ECO:0000313" key="15">
    <source>
        <dbReference type="Proteomes" id="UP001305647"/>
    </source>
</evidence>
<dbReference type="PROSITE" id="PS00211">
    <property type="entry name" value="ABC_TRANSPORTER_1"/>
    <property type="match status" value="1"/>
</dbReference>
<dbReference type="PROSITE" id="PS50893">
    <property type="entry name" value="ABC_TRANSPORTER_2"/>
    <property type="match status" value="2"/>
</dbReference>
<dbReference type="SUPFAM" id="SSF52540">
    <property type="entry name" value="P-loop containing nucleoside triphosphate hydrolases"/>
    <property type="match status" value="2"/>
</dbReference>
<dbReference type="Gene3D" id="3.40.50.300">
    <property type="entry name" value="P-loop containing nucleotide triphosphate hydrolases"/>
    <property type="match status" value="2"/>
</dbReference>
<feature type="domain" description="ABC transmembrane type-1" evidence="13">
    <location>
        <begin position="403"/>
        <end position="588"/>
    </location>
</feature>
<feature type="transmembrane region" description="Helical" evidence="11">
    <location>
        <begin position="529"/>
        <end position="553"/>
    </location>
</feature>